<dbReference type="RefSeq" id="WP_190451455.1">
    <property type="nucleotide sequence ID" value="NZ_JAMPLM010000003.1"/>
</dbReference>
<sequence length="59" mass="6660">MNTILDIHCPNCGSRAERHYLGAEHLTRTQCSTCDYLMVMCSQTGRVIEAYAPGLYAHR</sequence>
<gene>
    <name evidence="1" type="ORF">NDI38_06135</name>
</gene>
<protein>
    <submittedName>
        <fullName evidence="1">Replication restart DNA helicase PriA</fullName>
    </submittedName>
</protein>
<organism evidence="1 2">
    <name type="scientific">Stenomitos frigidus AS-A4</name>
    <dbReference type="NCBI Taxonomy" id="2933935"/>
    <lineage>
        <taxon>Bacteria</taxon>
        <taxon>Bacillati</taxon>
        <taxon>Cyanobacteriota</taxon>
        <taxon>Cyanophyceae</taxon>
        <taxon>Leptolyngbyales</taxon>
        <taxon>Leptolyngbyaceae</taxon>
        <taxon>Stenomitos</taxon>
    </lineage>
</organism>
<comment type="caution">
    <text evidence="1">The sequence shown here is derived from an EMBL/GenBank/DDBJ whole genome shotgun (WGS) entry which is preliminary data.</text>
</comment>
<keyword evidence="2" id="KW-1185">Reference proteome</keyword>
<dbReference type="Proteomes" id="UP001476950">
    <property type="component" value="Unassembled WGS sequence"/>
</dbReference>
<keyword evidence="1" id="KW-0347">Helicase</keyword>
<accession>A0ABV0KFL0</accession>
<proteinExistence type="predicted"/>
<keyword evidence="1" id="KW-0547">Nucleotide-binding</keyword>
<dbReference type="EMBL" id="JAMPLM010000003">
    <property type="protein sequence ID" value="MEP1058012.1"/>
    <property type="molecule type" value="Genomic_DNA"/>
</dbReference>
<reference evidence="1 2" key="1">
    <citation type="submission" date="2022-04" db="EMBL/GenBank/DDBJ databases">
        <title>Positive selection, recombination, and allopatry shape intraspecific diversity of widespread and dominant cyanobacteria.</title>
        <authorList>
            <person name="Wei J."/>
            <person name="Shu W."/>
            <person name="Hu C."/>
        </authorList>
    </citation>
    <scope>NUCLEOTIDE SEQUENCE [LARGE SCALE GENOMIC DNA]</scope>
    <source>
        <strain evidence="1 2">AS-A4</strain>
    </source>
</reference>
<evidence type="ECO:0000313" key="1">
    <source>
        <dbReference type="EMBL" id="MEP1058012.1"/>
    </source>
</evidence>
<dbReference type="GO" id="GO:0004386">
    <property type="term" value="F:helicase activity"/>
    <property type="evidence" value="ECO:0007669"/>
    <property type="project" value="UniProtKB-KW"/>
</dbReference>
<keyword evidence="1" id="KW-0067">ATP-binding</keyword>
<name>A0ABV0KFL0_9CYAN</name>
<keyword evidence="1" id="KW-0378">Hydrolase</keyword>
<evidence type="ECO:0000313" key="2">
    <source>
        <dbReference type="Proteomes" id="UP001476950"/>
    </source>
</evidence>